<dbReference type="PANTHER" id="PTHR33375">
    <property type="entry name" value="CHROMOSOME-PARTITIONING PROTEIN PARB-RELATED"/>
    <property type="match status" value="1"/>
</dbReference>
<evidence type="ECO:0000313" key="3">
    <source>
        <dbReference type="EMBL" id="RHN12467.1"/>
    </source>
</evidence>
<dbReference type="SUPFAM" id="SSF109709">
    <property type="entry name" value="KorB DNA-binding domain-like"/>
    <property type="match status" value="1"/>
</dbReference>
<sequence>MAKLGNIFNKEEIKKEEQHPRRTIKWIHYSKLKTNPDQYCPARDKEEIESLADLIEAAGEVIENLSVSKSDTDEYRIIAGHKRCEACRLLVEERGLKQFEFLPCIVNNVSVVQESFRVLASNGYHTKKPYELMHEITEMERLLREHPEEFPPSLQKGRMVERLSKKMGIARATVQEYQQISRNLLPEAMEKFKEGEIEKSAALTLARLPEKMQKEVIEQGITKNVDIEEYKQKNLEPGAVEIRVSYRLLGIDEYDRSTVSRKALVKFLKGRYGSTSYEISQGEIRISCSDKNISISEKSITWERYVTLLDQYCPKEEKEEPELVERREEQRDMVSEIETEDTDCKEPAGKPDREGRKVSVSMDELVEEGREETAGLTRQEYMNSLDIKGVSSYISHFLSEEILRCPALIENG</sequence>
<feature type="domain" description="ParB-like N-terminal" evidence="2">
    <location>
        <begin position="25"/>
        <end position="123"/>
    </location>
</feature>
<dbReference type="GO" id="GO:0005694">
    <property type="term" value="C:chromosome"/>
    <property type="evidence" value="ECO:0007669"/>
    <property type="project" value="TreeGrafter"/>
</dbReference>
<gene>
    <name evidence="3" type="ORF">DWZ29_09840</name>
</gene>
<dbReference type="EMBL" id="QRQO01000026">
    <property type="protein sequence ID" value="RHN12467.1"/>
    <property type="molecule type" value="Genomic_DNA"/>
</dbReference>
<proteinExistence type="predicted"/>
<feature type="compositionally biased region" description="Basic and acidic residues" evidence="1">
    <location>
        <begin position="342"/>
        <end position="357"/>
    </location>
</feature>
<evidence type="ECO:0000256" key="1">
    <source>
        <dbReference type="SAM" id="MobiDB-lite"/>
    </source>
</evidence>
<dbReference type="InterPro" id="IPR003115">
    <property type="entry name" value="ParB_N"/>
</dbReference>
<dbReference type="GO" id="GO:0007059">
    <property type="term" value="P:chromosome segregation"/>
    <property type="evidence" value="ECO:0007669"/>
    <property type="project" value="TreeGrafter"/>
</dbReference>
<dbReference type="Gene3D" id="3.90.1530.10">
    <property type="entry name" value="Conserved hypothetical protein from pyrococcus furiosus pfu- 392566-001, ParB domain"/>
    <property type="match status" value="1"/>
</dbReference>
<feature type="region of interest" description="Disordered" evidence="1">
    <location>
        <begin position="317"/>
        <end position="360"/>
    </location>
</feature>
<dbReference type="SUPFAM" id="SSF110849">
    <property type="entry name" value="ParB/Sulfiredoxin"/>
    <property type="match status" value="1"/>
</dbReference>
<dbReference type="Pfam" id="PF02195">
    <property type="entry name" value="ParB_N"/>
    <property type="match status" value="1"/>
</dbReference>
<dbReference type="PANTHER" id="PTHR33375:SF1">
    <property type="entry name" value="CHROMOSOME-PARTITIONING PROTEIN PARB-RELATED"/>
    <property type="match status" value="1"/>
</dbReference>
<dbReference type="RefSeq" id="WP_118486169.1">
    <property type="nucleotide sequence ID" value="NZ_QRQO01000026.1"/>
</dbReference>
<dbReference type="InterPro" id="IPR036086">
    <property type="entry name" value="ParB/Sulfiredoxin_sf"/>
</dbReference>
<feature type="compositionally biased region" description="Basic and acidic residues" evidence="1">
    <location>
        <begin position="317"/>
        <end position="334"/>
    </location>
</feature>
<dbReference type="InterPro" id="IPR050336">
    <property type="entry name" value="Chromosome_partition/occlusion"/>
</dbReference>
<protein>
    <recommendedName>
        <fullName evidence="2">ParB-like N-terminal domain-containing protein</fullName>
    </recommendedName>
</protein>
<organism evidence="3 4">
    <name type="scientific">Anaerobutyricum hallii</name>
    <dbReference type="NCBI Taxonomy" id="39488"/>
    <lineage>
        <taxon>Bacteria</taxon>
        <taxon>Bacillati</taxon>
        <taxon>Bacillota</taxon>
        <taxon>Clostridia</taxon>
        <taxon>Lachnospirales</taxon>
        <taxon>Lachnospiraceae</taxon>
        <taxon>Anaerobutyricum</taxon>
    </lineage>
</organism>
<reference evidence="3 4" key="1">
    <citation type="submission" date="2018-08" db="EMBL/GenBank/DDBJ databases">
        <title>A genome reference for cultivated species of the human gut microbiota.</title>
        <authorList>
            <person name="Zou Y."/>
            <person name="Xue W."/>
            <person name="Luo G."/>
        </authorList>
    </citation>
    <scope>NUCLEOTIDE SEQUENCE [LARGE SCALE GENOMIC DNA]</scope>
    <source>
        <strain evidence="3 4">AF31-17AC</strain>
    </source>
</reference>
<evidence type="ECO:0000259" key="2">
    <source>
        <dbReference type="SMART" id="SM00470"/>
    </source>
</evidence>
<dbReference type="AlphaFoldDB" id="A0A415U301"/>
<dbReference type="SMART" id="SM00470">
    <property type="entry name" value="ParB"/>
    <property type="match status" value="1"/>
</dbReference>
<dbReference type="Gene3D" id="1.10.10.2830">
    <property type="match status" value="1"/>
</dbReference>
<dbReference type="Proteomes" id="UP000283700">
    <property type="component" value="Unassembled WGS sequence"/>
</dbReference>
<evidence type="ECO:0000313" key="4">
    <source>
        <dbReference type="Proteomes" id="UP000283700"/>
    </source>
</evidence>
<name>A0A415U301_9FIRM</name>
<comment type="caution">
    <text evidence="3">The sequence shown here is derived from an EMBL/GenBank/DDBJ whole genome shotgun (WGS) entry which is preliminary data.</text>
</comment>
<dbReference type="GO" id="GO:0045881">
    <property type="term" value="P:positive regulation of sporulation resulting in formation of a cellular spore"/>
    <property type="evidence" value="ECO:0007669"/>
    <property type="project" value="TreeGrafter"/>
</dbReference>
<accession>A0A415U301</accession>